<evidence type="ECO:0000313" key="1">
    <source>
        <dbReference type="EMBL" id="MCT7966492.1"/>
    </source>
</evidence>
<evidence type="ECO:0000313" key="2">
    <source>
        <dbReference type="Proteomes" id="UP001525890"/>
    </source>
</evidence>
<protein>
    <submittedName>
        <fullName evidence="1">Uncharacterized protein</fullName>
    </submittedName>
</protein>
<sequence length="80" mass="9127">MGKQAQELINKYGGNYTWEQLRSTKIDYQLSKIQYEYPGGVKSNTFTELEELAKDGDAEAKKAIKLLLQTQRLNNKSGQN</sequence>
<name>A0ABT2MP14_9CYAN</name>
<reference evidence="1 2" key="1">
    <citation type="journal article" date="2022" name="Front. Microbiol.">
        <title>High genomic differentiation and limited gene flow indicate recent cryptic speciation within the genus Laspinema (cyanobacteria).</title>
        <authorList>
            <person name="Stanojkovic A."/>
            <person name="Skoupy S."/>
            <person name="Skaloud P."/>
            <person name="Dvorak P."/>
        </authorList>
    </citation>
    <scope>NUCLEOTIDE SEQUENCE [LARGE SCALE GENOMIC DNA]</scope>
    <source>
        <strain evidence="1 2">D2a</strain>
    </source>
</reference>
<gene>
    <name evidence="1" type="ORF">NG799_09125</name>
</gene>
<dbReference type="EMBL" id="JAMXFF010000011">
    <property type="protein sequence ID" value="MCT7966492.1"/>
    <property type="molecule type" value="Genomic_DNA"/>
</dbReference>
<dbReference type="RefSeq" id="WP_368006136.1">
    <property type="nucleotide sequence ID" value="NZ_JAMXFF010000011.1"/>
</dbReference>
<proteinExistence type="predicted"/>
<accession>A0ABT2MP14</accession>
<dbReference type="Proteomes" id="UP001525890">
    <property type="component" value="Unassembled WGS sequence"/>
</dbReference>
<organism evidence="1 2">
    <name type="scientific">Laspinema palackyanum D2a</name>
    <dbReference type="NCBI Taxonomy" id="2953684"/>
    <lineage>
        <taxon>Bacteria</taxon>
        <taxon>Bacillati</taxon>
        <taxon>Cyanobacteriota</taxon>
        <taxon>Cyanophyceae</taxon>
        <taxon>Oscillatoriophycideae</taxon>
        <taxon>Oscillatoriales</taxon>
        <taxon>Laspinemataceae</taxon>
        <taxon>Laspinema</taxon>
        <taxon>Laspinema palackyanum</taxon>
    </lineage>
</organism>
<comment type="caution">
    <text evidence="1">The sequence shown here is derived from an EMBL/GenBank/DDBJ whole genome shotgun (WGS) entry which is preliminary data.</text>
</comment>
<keyword evidence="2" id="KW-1185">Reference proteome</keyword>